<feature type="transmembrane region" description="Helical" evidence="2">
    <location>
        <begin position="32"/>
        <end position="62"/>
    </location>
</feature>
<comment type="caution">
    <text evidence="3">The sequence shown here is derived from an EMBL/GenBank/DDBJ whole genome shotgun (WGS) entry which is preliminary data.</text>
</comment>
<evidence type="ECO:0000256" key="1">
    <source>
        <dbReference type="SAM" id="MobiDB-lite"/>
    </source>
</evidence>
<gene>
    <name evidence="3" type="ORF">E6C70_07460</name>
</gene>
<dbReference type="EMBL" id="SSSN01000004">
    <property type="protein sequence ID" value="THG34648.1"/>
    <property type="molecule type" value="Genomic_DNA"/>
</dbReference>
<dbReference type="RefSeq" id="WP_136423874.1">
    <property type="nucleotide sequence ID" value="NZ_SSSN01000004.1"/>
</dbReference>
<dbReference type="Proteomes" id="UP000307380">
    <property type="component" value="Unassembled WGS sequence"/>
</dbReference>
<organism evidence="3 4">
    <name type="scientific">Orlajensenia flava</name>
    <dbReference type="NCBI Taxonomy" id="2565934"/>
    <lineage>
        <taxon>Bacteria</taxon>
        <taxon>Bacillati</taxon>
        <taxon>Actinomycetota</taxon>
        <taxon>Actinomycetes</taxon>
        <taxon>Micrococcales</taxon>
        <taxon>Microbacteriaceae</taxon>
        <taxon>Orlajensenia</taxon>
    </lineage>
</organism>
<evidence type="ECO:0008006" key="5">
    <source>
        <dbReference type="Google" id="ProtNLM"/>
    </source>
</evidence>
<proteinExistence type="predicted"/>
<protein>
    <recommendedName>
        <fullName evidence="5">DUF4190 domain-containing protein</fullName>
    </recommendedName>
</protein>
<keyword evidence="2" id="KW-0812">Transmembrane</keyword>
<feature type="transmembrane region" description="Helical" evidence="2">
    <location>
        <begin position="74"/>
        <end position="101"/>
    </location>
</feature>
<feature type="region of interest" description="Disordered" evidence="1">
    <location>
        <begin position="1"/>
        <end position="25"/>
    </location>
</feature>
<reference evidence="3 4" key="1">
    <citation type="submission" date="2019-04" db="EMBL/GenBank/DDBJ databases">
        <authorList>
            <person name="Jiang L."/>
        </authorList>
    </citation>
    <scope>NUCLEOTIDE SEQUENCE [LARGE SCALE GENOMIC DNA]</scope>
    <source>
        <strain evidence="3 4">YIM 131861</strain>
    </source>
</reference>
<evidence type="ECO:0000313" key="3">
    <source>
        <dbReference type="EMBL" id="THG34648.1"/>
    </source>
</evidence>
<feature type="compositionally biased region" description="Low complexity" evidence="1">
    <location>
        <begin position="1"/>
        <end position="14"/>
    </location>
</feature>
<evidence type="ECO:0000256" key="2">
    <source>
        <dbReference type="SAM" id="Phobius"/>
    </source>
</evidence>
<accession>A0A4S4FW99</accession>
<keyword evidence="4" id="KW-1185">Reference proteome</keyword>
<sequence length="106" mass="10736">MTQTTAAAPAAAPAPFDPIGTESSPGPAWSAAFLGVVGLIVALFMPWGAVLSVLAVVLGFVARRGFPETRGARLTAIITGFVGIIVAVVWVTVVLLAASMVPGDNF</sequence>
<keyword evidence="2" id="KW-1133">Transmembrane helix</keyword>
<dbReference type="AlphaFoldDB" id="A0A4S4FW99"/>
<evidence type="ECO:0000313" key="4">
    <source>
        <dbReference type="Proteomes" id="UP000307380"/>
    </source>
</evidence>
<keyword evidence="2" id="KW-0472">Membrane</keyword>
<name>A0A4S4FW99_9MICO</name>